<dbReference type="Pfam" id="PF08240">
    <property type="entry name" value="ADH_N"/>
    <property type="match status" value="1"/>
</dbReference>
<dbReference type="SUPFAM" id="SSF50129">
    <property type="entry name" value="GroES-like"/>
    <property type="match status" value="1"/>
</dbReference>
<dbReference type="Proteomes" id="UP000280417">
    <property type="component" value="Unassembled WGS sequence"/>
</dbReference>
<dbReference type="InterPro" id="IPR013154">
    <property type="entry name" value="ADH-like_N"/>
</dbReference>
<accession>A0A662DFW2</accession>
<dbReference type="PANTHER" id="PTHR43401">
    <property type="entry name" value="L-THREONINE 3-DEHYDROGENASE"/>
    <property type="match status" value="1"/>
</dbReference>
<feature type="non-terminal residue" evidence="3">
    <location>
        <position position="199"/>
    </location>
</feature>
<dbReference type="EMBL" id="QMQA01000122">
    <property type="protein sequence ID" value="RLE13019.1"/>
    <property type="molecule type" value="Genomic_DNA"/>
</dbReference>
<dbReference type="PANTHER" id="PTHR43401:SF2">
    <property type="entry name" value="L-THREONINE 3-DEHYDROGENASE"/>
    <property type="match status" value="1"/>
</dbReference>
<dbReference type="InterPro" id="IPR011032">
    <property type="entry name" value="GroES-like_sf"/>
</dbReference>
<dbReference type="GO" id="GO:0016491">
    <property type="term" value="F:oxidoreductase activity"/>
    <property type="evidence" value="ECO:0007669"/>
    <property type="project" value="UniProtKB-KW"/>
</dbReference>
<organism evidence="3 4">
    <name type="scientific">Aerophobetes bacterium</name>
    <dbReference type="NCBI Taxonomy" id="2030807"/>
    <lineage>
        <taxon>Bacteria</taxon>
        <taxon>Candidatus Aerophobota</taxon>
    </lineage>
</organism>
<sequence>MKAAVWYGENDVRVEEIKKPSIKEGEVLIKVRAAGICGTDLTIYKGKFPRSRPPLIPGHEFAGEVVAVKNVPSHLKIGDRVVVNPLLFCGRCIACKMGFSNACPKLRLIGVDIDGAFAEFVKASWEKVHKIPSNFPFETAALIEPVAVALHAVKKSTCGIGDLIMVMGAGPIGILVAMIARIAGASQVIVTEVLEYRVK</sequence>
<comment type="caution">
    <text evidence="3">The sequence shown here is derived from an EMBL/GenBank/DDBJ whole genome shotgun (WGS) entry which is preliminary data.</text>
</comment>
<keyword evidence="1" id="KW-0560">Oxidoreductase</keyword>
<dbReference type="Gene3D" id="3.40.50.720">
    <property type="entry name" value="NAD(P)-binding Rossmann-like Domain"/>
    <property type="match status" value="1"/>
</dbReference>
<dbReference type="Gene3D" id="3.90.180.10">
    <property type="entry name" value="Medium-chain alcohol dehydrogenases, catalytic domain"/>
    <property type="match status" value="1"/>
</dbReference>
<name>A0A662DFW2_UNCAE</name>
<proteinExistence type="predicted"/>
<dbReference type="AlphaFoldDB" id="A0A662DFW2"/>
<evidence type="ECO:0000259" key="2">
    <source>
        <dbReference type="Pfam" id="PF08240"/>
    </source>
</evidence>
<evidence type="ECO:0000313" key="3">
    <source>
        <dbReference type="EMBL" id="RLE13019.1"/>
    </source>
</evidence>
<dbReference type="InterPro" id="IPR050129">
    <property type="entry name" value="Zn_alcohol_dh"/>
</dbReference>
<protein>
    <recommendedName>
        <fullName evidence="2">Alcohol dehydrogenase-like N-terminal domain-containing protein</fullName>
    </recommendedName>
</protein>
<evidence type="ECO:0000256" key="1">
    <source>
        <dbReference type="ARBA" id="ARBA00023002"/>
    </source>
</evidence>
<gene>
    <name evidence="3" type="ORF">DRJ04_05075</name>
</gene>
<feature type="domain" description="Alcohol dehydrogenase-like N-terminal" evidence="2">
    <location>
        <begin position="24"/>
        <end position="132"/>
    </location>
</feature>
<reference evidence="3 4" key="1">
    <citation type="submission" date="2018-06" db="EMBL/GenBank/DDBJ databases">
        <title>Extensive metabolic versatility and redundancy in microbially diverse, dynamic hydrothermal sediments.</title>
        <authorList>
            <person name="Dombrowski N."/>
            <person name="Teske A."/>
            <person name="Baker B.J."/>
        </authorList>
    </citation>
    <scope>NUCLEOTIDE SEQUENCE [LARGE SCALE GENOMIC DNA]</scope>
    <source>
        <strain evidence="3">B3_G15</strain>
    </source>
</reference>
<evidence type="ECO:0000313" key="4">
    <source>
        <dbReference type="Proteomes" id="UP000280417"/>
    </source>
</evidence>